<feature type="transmembrane region" description="Helical" evidence="10">
    <location>
        <begin position="6"/>
        <end position="29"/>
    </location>
</feature>
<dbReference type="PRINTS" id="PR00864">
    <property type="entry name" value="PREPILNPTASE"/>
</dbReference>
<feature type="transmembrane region" description="Helical" evidence="10">
    <location>
        <begin position="155"/>
        <end position="176"/>
    </location>
</feature>
<accession>A0ABW1T232</accession>
<dbReference type="EMBL" id="JBHSTI010000008">
    <property type="protein sequence ID" value="MFC6238359.1"/>
    <property type="molecule type" value="Genomic_DNA"/>
</dbReference>
<feature type="transmembrane region" description="Helical" evidence="10">
    <location>
        <begin position="130"/>
        <end position="149"/>
    </location>
</feature>
<keyword evidence="3" id="KW-1003">Cell membrane</keyword>
<evidence type="ECO:0000256" key="3">
    <source>
        <dbReference type="ARBA" id="ARBA00022475"/>
    </source>
</evidence>
<keyword evidence="9" id="KW-0645">Protease</keyword>
<evidence type="ECO:0000259" key="11">
    <source>
        <dbReference type="Pfam" id="PF01478"/>
    </source>
</evidence>
<dbReference type="PANTHER" id="PTHR30487">
    <property type="entry name" value="TYPE 4 PREPILIN-LIKE PROTEINS LEADER PEPTIDE-PROCESSING ENZYME"/>
    <property type="match status" value="1"/>
</dbReference>
<dbReference type="EC" id="2.1.1.-" evidence="9"/>
<reference evidence="14" key="1">
    <citation type="journal article" date="2019" name="Int. J. Syst. Evol. Microbiol.">
        <title>The Global Catalogue of Microorganisms (GCM) 10K type strain sequencing project: providing services to taxonomists for standard genome sequencing and annotation.</title>
        <authorList>
            <consortium name="The Broad Institute Genomics Platform"/>
            <consortium name="The Broad Institute Genome Sequencing Center for Infectious Disease"/>
            <person name="Wu L."/>
            <person name="Ma J."/>
        </authorList>
    </citation>
    <scope>NUCLEOTIDE SEQUENCE [LARGE SCALE GENOMIC DNA]</scope>
    <source>
        <strain evidence="14">CGMCC 4.7317</strain>
    </source>
</reference>
<evidence type="ECO:0000256" key="7">
    <source>
        <dbReference type="ARBA" id="ARBA00023136"/>
    </source>
</evidence>
<dbReference type="GO" id="GO:0016787">
    <property type="term" value="F:hydrolase activity"/>
    <property type="evidence" value="ECO:0007669"/>
    <property type="project" value="UniProtKB-KW"/>
</dbReference>
<feature type="transmembrane region" description="Helical" evidence="10">
    <location>
        <begin position="212"/>
        <end position="229"/>
    </location>
</feature>
<protein>
    <recommendedName>
        <fullName evidence="9">Prepilin leader peptidase/N-methyltransferase</fullName>
        <ecNumber evidence="9">2.1.1.-</ecNumber>
        <ecNumber evidence="9">3.4.23.43</ecNumber>
    </recommendedName>
</protein>
<evidence type="ECO:0000256" key="1">
    <source>
        <dbReference type="ARBA" id="ARBA00004429"/>
    </source>
</evidence>
<keyword evidence="7 10" id="KW-0472">Membrane</keyword>
<feature type="domain" description="Prepilin peptidase A24 N-terminal" evidence="12">
    <location>
        <begin position="15"/>
        <end position="98"/>
    </location>
</feature>
<dbReference type="InterPro" id="IPR010627">
    <property type="entry name" value="Prepilin_pept_A24_N"/>
</dbReference>
<dbReference type="InterPro" id="IPR000045">
    <property type="entry name" value="Prepilin_IV_endopep_pep"/>
</dbReference>
<evidence type="ECO:0000256" key="8">
    <source>
        <dbReference type="RuleBase" id="RU003793"/>
    </source>
</evidence>
<evidence type="ECO:0000256" key="5">
    <source>
        <dbReference type="ARBA" id="ARBA00022692"/>
    </source>
</evidence>
<keyword evidence="4" id="KW-0997">Cell inner membrane</keyword>
<evidence type="ECO:0000256" key="9">
    <source>
        <dbReference type="RuleBase" id="RU003794"/>
    </source>
</evidence>
<comment type="function">
    <text evidence="9">Plays an essential role in type IV pili and type II pseudopili formation by proteolytically removing the leader sequence from substrate proteins and subsequently monomethylating the alpha-amino group of the newly exposed N-terminal phenylalanine.</text>
</comment>
<keyword evidence="9" id="KW-0489">Methyltransferase</keyword>
<dbReference type="Proteomes" id="UP001596138">
    <property type="component" value="Unassembled WGS sequence"/>
</dbReference>
<comment type="similarity">
    <text evidence="2 8">Belongs to the peptidase A24 family.</text>
</comment>
<keyword evidence="9" id="KW-0808">Transferase</keyword>
<feature type="transmembrane region" description="Helical" evidence="10">
    <location>
        <begin position="188"/>
        <end position="206"/>
    </location>
</feature>
<dbReference type="Pfam" id="PF06750">
    <property type="entry name" value="A24_N_bact"/>
    <property type="match status" value="1"/>
</dbReference>
<keyword evidence="9 13" id="KW-0378">Hydrolase</keyword>
<evidence type="ECO:0000313" key="14">
    <source>
        <dbReference type="Proteomes" id="UP001596138"/>
    </source>
</evidence>
<feature type="transmembrane region" description="Helical" evidence="10">
    <location>
        <begin position="106"/>
        <end position="123"/>
    </location>
</feature>
<sequence length="265" mass="28455">MTTGEYLFFGTFAFLFGAAIGSFLNVVIYRVPAGLSVVHPPSRCPTCEQEISPRDNIPIVSWLVLRGRCRGCGTSISPRYLVVEALTGVLFVLMLLHFGLSWALPAYLYLVAVGVALAFIDYDTKRLPDVLTLPSYAVALVLLLLPAILDGDWTSYLRAVLGGLALLAFYFVVWFIRPDAMGFGDVKFAGVLGIYLGWLSWGHVALGGFLGFLLGAVGGVALMAFTSAGRKTKVPFGPFMIAGAGLTILLGQPVIDWYASLAFGS</sequence>
<dbReference type="Gene3D" id="1.20.120.1220">
    <property type="match status" value="1"/>
</dbReference>
<keyword evidence="6 10" id="KW-1133">Transmembrane helix</keyword>
<feature type="domain" description="Prepilin type IV endopeptidase peptidase" evidence="11">
    <location>
        <begin position="109"/>
        <end position="217"/>
    </location>
</feature>
<keyword evidence="5 9" id="KW-0812">Transmembrane</keyword>
<evidence type="ECO:0000256" key="2">
    <source>
        <dbReference type="ARBA" id="ARBA00005801"/>
    </source>
</evidence>
<keyword evidence="14" id="KW-1185">Reference proteome</keyword>
<dbReference type="PANTHER" id="PTHR30487:SF0">
    <property type="entry name" value="PREPILIN LEADER PEPTIDASE_N-METHYLTRANSFERASE-RELATED"/>
    <property type="match status" value="1"/>
</dbReference>
<evidence type="ECO:0000259" key="12">
    <source>
        <dbReference type="Pfam" id="PF06750"/>
    </source>
</evidence>
<dbReference type="RefSeq" id="WP_386766504.1">
    <property type="nucleotide sequence ID" value="NZ_JBHSTI010000008.1"/>
</dbReference>
<name>A0ABW1T232_9ACTN</name>
<proteinExistence type="inferred from homology"/>
<keyword evidence="9" id="KW-0511">Multifunctional enzyme</keyword>
<feature type="transmembrane region" description="Helical" evidence="10">
    <location>
        <begin position="236"/>
        <end position="255"/>
    </location>
</feature>
<organism evidence="13 14">
    <name type="scientific">Longivirga aurantiaca</name>
    <dbReference type="NCBI Taxonomy" id="1837743"/>
    <lineage>
        <taxon>Bacteria</taxon>
        <taxon>Bacillati</taxon>
        <taxon>Actinomycetota</taxon>
        <taxon>Actinomycetes</taxon>
        <taxon>Sporichthyales</taxon>
        <taxon>Sporichthyaceae</taxon>
        <taxon>Longivirga</taxon>
    </lineage>
</organism>
<dbReference type="InterPro" id="IPR050882">
    <property type="entry name" value="Prepilin_peptidase/N-MTase"/>
</dbReference>
<dbReference type="Pfam" id="PF01478">
    <property type="entry name" value="Peptidase_A24"/>
    <property type="match status" value="1"/>
</dbReference>
<evidence type="ECO:0000256" key="6">
    <source>
        <dbReference type="ARBA" id="ARBA00022989"/>
    </source>
</evidence>
<comment type="subcellular location">
    <subcellularLocation>
        <location evidence="1">Cell inner membrane</location>
        <topology evidence="1">Multi-pass membrane protein</topology>
    </subcellularLocation>
    <subcellularLocation>
        <location evidence="9">Cell membrane</location>
        <topology evidence="9">Multi-pass membrane protein</topology>
    </subcellularLocation>
</comment>
<dbReference type="EC" id="3.4.23.43" evidence="9"/>
<evidence type="ECO:0000256" key="4">
    <source>
        <dbReference type="ARBA" id="ARBA00022519"/>
    </source>
</evidence>
<evidence type="ECO:0000256" key="10">
    <source>
        <dbReference type="SAM" id="Phobius"/>
    </source>
</evidence>
<dbReference type="InterPro" id="IPR014032">
    <property type="entry name" value="Peptidase_A24A_bac"/>
</dbReference>
<comment type="catalytic activity">
    <reaction evidence="9">
        <text>Typically cleaves a -Gly-|-Phe- bond to release an N-terminal, basic peptide of 5-8 residues from type IV prepilin, and then N-methylates the new N-terminal amino group, the methyl donor being S-adenosyl-L-methionine.</text>
        <dbReference type="EC" id="3.4.23.43"/>
    </reaction>
</comment>
<gene>
    <name evidence="13" type="ORF">ACFQGU_10760</name>
</gene>
<comment type="caution">
    <text evidence="13">The sequence shown here is derived from an EMBL/GenBank/DDBJ whole genome shotgun (WGS) entry which is preliminary data.</text>
</comment>
<evidence type="ECO:0000313" key="13">
    <source>
        <dbReference type="EMBL" id="MFC6238359.1"/>
    </source>
</evidence>